<evidence type="ECO:0008006" key="3">
    <source>
        <dbReference type="Google" id="ProtNLM"/>
    </source>
</evidence>
<name>A0A2M7VBI4_9BACT</name>
<evidence type="ECO:0000313" key="1">
    <source>
        <dbReference type="EMBL" id="PIZ96475.1"/>
    </source>
</evidence>
<reference evidence="2" key="1">
    <citation type="submission" date="2017-09" db="EMBL/GenBank/DDBJ databases">
        <title>Depth-based differentiation of microbial function through sediment-hosted aquifers and enrichment of novel symbionts in the deep terrestrial subsurface.</title>
        <authorList>
            <person name="Probst A.J."/>
            <person name="Ladd B."/>
            <person name="Jarett J.K."/>
            <person name="Geller-Mcgrath D.E."/>
            <person name="Sieber C.M.K."/>
            <person name="Emerson J.B."/>
            <person name="Anantharaman K."/>
            <person name="Thomas B.C."/>
            <person name="Malmstrom R."/>
            <person name="Stieglmeier M."/>
            <person name="Klingl A."/>
            <person name="Woyke T."/>
            <person name="Ryan C.M."/>
            <person name="Banfield J.F."/>
        </authorList>
    </citation>
    <scope>NUCLEOTIDE SEQUENCE [LARGE SCALE GENOMIC DNA]</scope>
</reference>
<dbReference type="AlphaFoldDB" id="A0A2M7VBI4"/>
<accession>A0A2M7VBI4</accession>
<proteinExistence type="predicted"/>
<dbReference type="EMBL" id="PFPL01000020">
    <property type="protein sequence ID" value="PIZ96475.1"/>
    <property type="molecule type" value="Genomic_DNA"/>
</dbReference>
<evidence type="ECO:0000313" key="2">
    <source>
        <dbReference type="Proteomes" id="UP000231453"/>
    </source>
</evidence>
<protein>
    <recommendedName>
        <fullName evidence="3">HEPN domain-containing protein</fullName>
    </recommendedName>
</protein>
<gene>
    <name evidence="1" type="ORF">COX80_01225</name>
</gene>
<dbReference type="Proteomes" id="UP000231453">
    <property type="component" value="Unassembled WGS sequence"/>
</dbReference>
<sequence>MSFLRKSFDFVMDVEEMKKNVFIKRSEDPISWISSGLSSEEIAKIFYRKYDSYYKRLEENHTTTKRGRFNRIDGDLHRYILMFFGYAIENYLKAALIKKGLINPISQNPELQLSKEVLKHDLENYYKRLFGDGIVDYEKEVLENLKMAILSGKYPVPKFFKDYYSYTYKLEETVNVFKKIIKKIKQEFKKLDLN</sequence>
<organism evidence="1 2">
    <name type="scientific">Candidatus Magasanikbacteria bacterium CG_4_10_14_0_2_um_filter_33_14</name>
    <dbReference type="NCBI Taxonomy" id="1974636"/>
    <lineage>
        <taxon>Bacteria</taxon>
        <taxon>Candidatus Magasanikiibacteriota</taxon>
    </lineage>
</organism>
<comment type="caution">
    <text evidence="1">The sequence shown here is derived from an EMBL/GenBank/DDBJ whole genome shotgun (WGS) entry which is preliminary data.</text>
</comment>